<dbReference type="PhylomeDB" id="E9ATM2"/>
<evidence type="ECO:0000256" key="8">
    <source>
        <dbReference type="ARBA" id="ARBA00022989"/>
    </source>
</evidence>
<dbReference type="GeneID" id="13448202"/>
<dbReference type="InterPro" id="IPR038659">
    <property type="entry name" value="AOX_sf"/>
</dbReference>
<dbReference type="GO" id="GO:0010230">
    <property type="term" value="P:alternative respiration"/>
    <property type="evidence" value="ECO:0007669"/>
    <property type="project" value="TreeGrafter"/>
</dbReference>
<proteinExistence type="inferred from homology"/>
<dbReference type="OrthoDB" id="16906at2759"/>
<keyword evidence="5 12" id="KW-0812">Transmembrane</keyword>
<keyword evidence="16" id="KW-1185">Reference proteome</keyword>
<dbReference type="FunFam" id="1.20.1260.140:FF:000005">
    <property type="entry name" value="Alternative oxidase"/>
    <property type="match status" value="1"/>
</dbReference>
<keyword evidence="9 12" id="KW-0560">Oxidoreductase</keyword>
<dbReference type="GO" id="GO:0005739">
    <property type="term" value="C:mitochondrion"/>
    <property type="evidence" value="ECO:0007669"/>
    <property type="project" value="TreeGrafter"/>
</dbReference>
<dbReference type="Gene3D" id="1.20.1260.140">
    <property type="entry name" value="Alternative oxidase"/>
    <property type="match status" value="2"/>
</dbReference>
<keyword evidence="6 12" id="KW-0479">Metal-binding</keyword>
<feature type="transmembrane region" description="Helical" evidence="14">
    <location>
        <begin position="267"/>
        <end position="286"/>
    </location>
</feature>
<evidence type="ECO:0000256" key="6">
    <source>
        <dbReference type="ARBA" id="ARBA00022723"/>
    </source>
</evidence>
<evidence type="ECO:0000256" key="10">
    <source>
        <dbReference type="ARBA" id="ARBA00023004"/>
    </source>
</evidence>
<comment type="similarity">
    <text evidence="2 12">Belongs to the alternative oxidase family.</text>
</comment>
<feature type="transmembrane region" description="Helical" evidence="14">
    <location>
        <begin position="135"/>
        <end position="155"/>
    </location>
</feature>
<evidence type="ECO:0000256" key="3">
    <source>
        <dbReference type="ARBA" id="ARBA00022448"/>
    </source>
</evidence>
<protein>
    <recommendedName>
        <fullName evidence="12">Alternative oxidase</fullName>
        <ecNumber evidence="12">1.-.-.-</ecNumber>
    </recommendedName>
</protein>
<evidence type="ECO:0000256" key="2">
    <source>
        <dbReference type="ARBA" id="ARBA00008388"/>
    </source>
</evidence>
<dbReference type="Proteomes" id="UP000007259">
    <property type="component" value="Chromosome 20"/>
</dbReference>
<keyword evidence="8 14" id="KW-1133">Transmembrane helix</keyword>
<feature type="compositionally biased region" description="Low complexity" evidence="13">
    <location>
        <begin position="34"/>
        <end position="49"/>
    </location>
</feature>
<keyword evidence="4 12" id="KW-0679">Respiratory chain</keyword>
<evidence type="ECO:0000256" key="12">
    <source>
        <dbReference type="RuleBase" id="RU003779"/>
    </source>
</evidence>
<evidence type="ECO:0000256" key="5">
    <source>
        <dbReference type="ARBA" id="ARBA00022692"/>
    </source>
</evidence>
<dbReference type="GO" id="GO:0009916">
    <property type="term" value="F:alternative oxidase activity"/>
    <property type="evidence" value="ECO:0007669"/>
    <property type="project" value="UniProtKB-UniRule"/>
</dbReference>
<evidence type="ECO:0000256" key="13">
    <source>
        <dbReference type="SAM" id="MobiDB-lite"/>
    </source>
</evidence>
<evidence type="ECO:0000256" key="14">
    <source>
        <dbReference type="SAM" id="Phobius"/>
    </source>
</evidence>
<dbReference type="InterPro" id="IPR002680">
    <property type="entry name" value="AOX"/>
</dbReference>
<dbReference type="KEGG" id="lmi:LMXM_36_4380"/>
<evidence type="ECO:0000256" key="7">
    <source>
        <dbReference type="ARBA" id="ARBA00022982"/>
    </source>
</evidence>
<name>E9ATM2_LEIMU</name>
<evidence type="ECO:0000313" key="16">
    <source>
        <dbReference type="Proteomes" id="UP000007259"/>
    </source>
</evidence>
<feature type="region of interest" description="Disordered" evidence="13">
    <location>
        <begin position="24"/>
        <end position="59"/>
    </location>
</feature>
<keyword evidence="10 12" id="KW-0408">Iron</keyword>
<dbReference type="PANTHER" id="PTHR31803:SF33">
    <property type="entry name" value="ALTERNATIVE OXIDASE"/>
    <property type="match status" value="1"/>
</dbReference>
<keyword evidence="11 12" id="KW-0472">Membrane</keyword>
<keyword evidence="7 12" id="KW-0249">Electron transport</keyword>
<comment type="cofactor">
    <cofactor evidence="12">
        <name>Fe cation</name>
        <dbReference type="ChEBI" id="CHEBI:24875"/>
    </cofactor>
    <text evidence="12">Binds 2 iron ions per subunit.</text>
</comment>
<evidence type="ECO:0000313" key="15">
    <source>
        <dbReference type="EMBL" id="CBZ26296.1"/>
    </source>
</evidence>
<organism evidence="15 16">
    <name type="scientific">Leishmania mexicana (strain MHOM/GT/2001/U1103)</name>
    <dbReference type="NCBI Taxonomy" id="929439"/>
    <lineage>
        <taxon>Eukaryota</taxon>
        <taxon>Discoba</taxon>
        <taxon>Euglenozoa</taxon>
        <taxon>Kinetoplastea</taxon>
        <taxon>Metakinetoplastina</taxon>
        <taxon>Trypanosomatida</taxon>
        <taxon>Trypanosomatidae</taxon>
        <taxon>Leishmaniinae</taxon>
        <taxon>Leishmania</taxon>
    </lineage>
</organism>
<evidence type="ECO:0000256" key="4">
    <source>
        <dbReference type="ARBA" id="ARBA00022660"/>
    </source>
</evidence>
<dbReference type="EMBL" id="FR799573">
    <property type="protein sequence ID" value="CBZ26296.1"/>
    <property type="molecule type" value="Genomic_DNA"/>
</dbReference>
<dbReference type="VEuPathDB" id="TriTrypDB:LmxM.36.4380"/>
<comment type="subcellular location">
    <subcellularLocation>
        <location evidence="1">Membrane</location>
    </subcellularLocation>
</comment>
<dbReference type="GO" id="GO:0016020">
    <property type="term" value="C:membrane"/>
    <property type="evidence" value="ECO:0007669"/>
    <property type="project" value="UniProtKB-SubCell"/>
</dbReference>
<sequence length="484" mass="52608">MMMRLHIRVAFTSLSTSRGYVSHDGGHLGTRRCASQTTSSTSFSASKSAPLLNASGTSSARIKPPSYLYRSFMGHSTRFAAMAPPLMRAGITQLEREPLAHSTPGRINDHICIGMVKTLRWLADRAFRERYIHRATMLVTVAAAAPAAGSVAAYLRMFFRRSNSNSTCTGDSTMSTTAEASSPFLVCGGSPNAGAAPPVPGARRSFAMARRSLYMSTSSATMEGAGSTLEHSYVDELRGLLAQCESHAVHYQVLSCMAEITLLERGLVLLLQAVHFTIYLALFLFYPRMGFRLMAYTAEESSVVWTQMVNDVDLGKIAEPRVPQLALHYWGLEGVFTAQAAPPPKTPAPQEQEALLYKTSEGLVAEQSPVADAPISGASPYGSNNGNRAATPLSRFVDRVSVPFEVTGPCHDSAVNRKKSEERVITPSDLDAAPEASVLTLRDVALLIRSDEMIFRDLNHELANKLDIQPSWTQRLLAFLSGEK</sequence>
<keyword evidence="3" id="KW-0813">Transport</keyword>
<evidence type="ECO:0000256" key="9">
    <source>
        <dbReference type="ARBA" id="ARBA00023002"/>
    </source>
</evidence>
<dbReference type="OMA" id="LAQSECH"/>
<dbReference type="Pfam" id="PF01786">
    <property type="entry name" value="AOX"/>
    <property type="match status" value="1"/>
</dbReference>
<dbReference type="GO" id="GO:0098803">
    <property type="term" value="C:respiratory chain complex"/>
    <property type="evidence" value="ECO:0007669"/>
    <property type="project" value="UniProtKB-UniRule"/>
</dbReference>
<dbReference type="PANTHER" id="PTHR31803">
    <property type="entry name" value="ALTERNATIVE OXIDASE"/>
    <property type="match status" value="1"/>
</dbReference>
<accession>E9ATM2</accession>
<dbReference type="EC" id="1.-.-.-" evidence="12"/>
<dbReference type="RefSeq" id="XP_003874796.1">
    <property type="nucleotide sequence ID" value="XM_003874747.1"/>
</dbReference>
<evidence type="ECO:0000256" key="1">
    <source>
        <dbReference type="ARBA" id="ARBA00004370"/>
    </source>
</evidence>
<evidence type="ECO:0000256" key="11">
    <source>
        <dbReference type="ARBA" id="ARBA00023136"/>
    </source>
</evidence>
<gene>
    <name evidence="15" type="ORF">LMXM_36_4380</name>
</gene>
<dbReference type="GO" id="GO:0046872">
    <property type="term" value="F:metal ion binding"/>
    <property type="evidence" value="ECO:0007669"/>
    <property type="project" value="UniProtKB-UniRule"/>
</dbReference>
<reference evidence="15 16" key="1">
    <citation type="journal article" date="2011" name="Genome Res.">
        <title>Chromosome and gene copy number variation allow major structural change between species and strains of Leishmania.</title>
        <authorList>
            <person name="Rogers M.B."/>
            <person name="Hilley J.D."/>
            <person name="Dickens N.J."/>
            <person name="Wilkes J."/>
            <person name="Bates P.A."/>
            <person name="Depledge D.P."/>
            <person name="Harris D."/>
            <person name="Her Y."/>
            <person name="Herzyk P."/>
            <person name="Imamura H."/>
            <person name="Otto T.D."/>
            <person name="Sanders M."/>
            <person name="Seeger K."/>
            <person name="Dujardin J.C."/>
            <person name="Berriman M."/>
            <person name="Smith D.F."/>
            <person name="Hertz-Fowler C."/>
            <person name="Mottram J.C."/>
        </authorList>
    </citation>
    <scope>NUCLEOTIDE SEQUENCE [LARGE SCALE GENOMIC DNA]</scope>
    <source>
        <strain evidence="15 16">MHOM/GT/2001/U1103</strain>
    </source>
</reference>
<dbReference type="AlphaFoldDB" id="E9ATM2"/>